<keyword evidence="1" id="KW-0812">Transmembrane</keyword>
<organism evidence="3 4">
    <name type="scientific">Actinoalloteichus fjordicus</name>
    <dbReference type="NCBI Taxonomy" id="1612552"/>
    <lineage>
        <taxon>Bacteria</taxon>
        <taxon>Bacillati</taxon>
        <taxon>Actinomycetota</taxon>
        <taxon>Actinomycetes</taxon>
        <taxon>Pseudonocardiales</taxon>
        <taxon>Pseudonocardiaceae</taxon>
        <taxon>Actinoalloteichus</taxon>
    </lineage>
</organism>
<feature type="transmembrane region" description="Helical" evidence="1">
    <location>
        <begin position="303"/>
        <end position="325"/>
    </location>
</feature>
<dbReference type="InterPro" id="IPR007349">
    <property type="entry name" value="DUF418"/>
</dbReference>
<feature type="transmembrane region" description="Helical" evidence="1">
    <location>
        <begin position="83"/>
        <end position="102"/>
    </location>
</feature>
<evidence type="ECO:0000313" key="4">
    <source>
        <dbReference type="Proteomes" id="UP000185511"/>
    </source>
</evidence>
<reference evidence="4" key="1">
    <citation type="submission" date="2016-06" db="EMBL/GenBank/DDBJ databases">
        <title>Complete genome sequence of Actinoalloteichus fjordicus DSM 46855 (=ADI127-17), type strain of the new species Actinoalloteichus fjordicus.</title>
        <authorList>
            <person name="Ruckert C."/>
            <person name="Nouioui I."/>
            <person name="Willmese J."/>
            <person name="van Wezel G."/>
            <person name="Klenk H.-P."/>
            <person name="Kalinowski J."/>
            <person name="Zotchev S.B."/>
        </authorList>
    </citation>
    <scope>NUCLEOTIDE SEQUENCE [LARGE SCALE GENOMIC DNA]</scope>
    <source>
        <strain evidence="4">ADI127-7</strain>
    </source>
</reference>
<evidence type="ECO:0000313" key="3">
    <source>
        <dbReference type="EMBL" id="APU13044.1"/>
    </source>
</evidence>
<feature type="transmembrane region" description="Helical" evidence="1">
    <location>
        <begin position="43"/>
        <end position="63"/>
    </location>
</feature>
<feature type="transmembrane region" description="Helical" evidence="1">
    <location>
        <begin position="137"/>
        <end position="154"/>
    </location>
</feature>
<dbReference type="EMBL" id="CP016076">
    <property type="protein sequence ID" value="APU13044.1"/>
    <property type="molecule type" value="Genomic_DNA"/>
</dbReference>
<protein>
    <submittedName>
        <fullName evidence="3">Membrane protein</fullName>
    </submittedName>
</protein>
<sequence>MTFGGGDPAWAPPNVLAVSDTSIATGRPAARTARVSTVDAVRGLALCGILVTNIPQIILMPRMVDGEPLPIPTVLELTAHQRFFPIFAFLFGLSFALFLDSAERRTEGGRRLLPTVRRLIALAVLGLVHQQFQPGEALLTYAIVGAVVLVPASLLPRPLVLVGGLAGTLLPVSIFGGGVLLVPGLFLLGMATARYGIVHTLARRGRALAVLCLGAAIVAAVALPIQAGDLMNSGFNASSGIAGVALAVVYVTGLLLLLRTPLGAGLSAVFTPLGRMALTNYLSATALILLAAGPLDLSNSTRWGVMLLLALGILVVQCAASSWWLRRFAYGPLEWIWRCVTWWEIVPNRRVAG</sequence>
<evidence type="ECO:0000256" key="1">
    <source>
        <dbReference type="SAM" id="Phobius"/>
    </source>
</evidence>
<keyword evidence="1" id="KW-0472">Membrane</keyword>
<dbReference type="AlphaFoldDB" id="A0AAC9L9Y0"/>
<dbReference type="KEGG" id="acad:UA74_04825"/>
<feature type="transmembrane region" description="Helical" evidence="1">
    <location>
        <begin position="207"/>
        <end position="225"/>
    </location>
</feature>
<dbReference type="PANTHER" id="PTHR30590">
    <property type="entry name" value="INNER MEMBRANE PROTEIN"/>
    <property type="match status" value="1"/>
</dbReference>
<keyword evidence="4" id="KW-1185">Reference proteome</keyword>
<gene>
    <name evidence="3" type="ORF">UA74_04825</name>
</gene>
<feature type="domain" description="DUF418" evidence="2">
    <location>
        <begin position="193"/>
        <end position="343"/>
    </location>
</feature>
<keyword evidence="1" id="KW-1133">Transmembrane helix</keyword>
<dbReference type="InterPro" id="IPR052529">
    <property type="entry name" value="Bact_Transport_Assoc"/>
</dbReference>
<accession>A0AAC9L9Y0</accession>
<evidence type="ECO:0000259" key="2">
    <source>
        <dbReference type="Pfam" id="PF04235"/>
    </source>
</evidence>
<proteinExistence type="predicted"/>
<dbReference type="PANTHER" id="PTHR30590:SF3">
    <property type="entry name" value="HYPOTHETICAL MEMBRANE SPANNING PROTEIN"/>
    <property type="match status" value="1"/>
</dbReference>
<feature type="transmembrane region" description="Helical" evidence="1">
    <location>
        <begin position="237"/>
        <end position="258"/>
    </location>
</feature>
<dbReference type="Pfam" id="PF04235">
    <property type="entry name" value="DUF418"/>
    <property type="match status" value="1"/>
</dbReference>
<dbReference type="Proteomes" id="UP000185511">
    <property type="component" value="Chromosome"/>
</dbReference>
<name>A0AAC9L9Y0_9PSEU</name>
<feature type="transmembrane region" description="Helical" evidence="1">
    <location>
        <begin position="174"/>
        <end position="195"/>
    </location>
</feature>
<feature type="transmembrane region" description="Helical" evidence="1">
    <location>
        <begin position="278"/>
        <end position="297"/>
    </location>
</feature>